<dbReference type="Pfam" id="PF10996">
    <property type="entry name" value="Beta-Casp"/>
    <property type="match status" value="1"/>
</dbReference>
<keyword evidence="1 4" id="KW-0378">Hydrolase</keyword>
<evidence type="ECO:0000259" key="3">
    <source>
        <dbReference type="SMART" id="SM01027"/>
    </source>
</evidence>
<dbReference type="Gene3D" id="3.40.50.10890">
    <property type="match status" value="1"/>
</dbReference>
<dbReference type="SMART" id="SM01027">
    <property type="entry name" value="Beta-Casp"/>
    <property type="match status" value="1"/>
</dbReference>
<dbReference type="GO" id="GO:0004521">
    <property type="term" value="F:RNA endonuclease activity"/>
    <property type="evidence" value="ECO:0007669"/>
    <property type="project" value="TreeGrafter"/>
</dbReference>
<dbReference type="InterPro" id="IPR022712">
    <property type="entry name" value="Beta_Casp"/>
</dbReference>
<dbReference type="OMA" id="YLDGMIW"/>
<evidence type="ECO:0000256" key="1">
    <source>
        <dbReference type="ARBA" id="ARBA00022801"/>
    </source>
</evidence>
<dbReference type="CDD" id="cd16295">
    <property type="entry name" value="TTHA0252-CPSF-like_MBL-fold"/>
    <property type="match status" value="1"/>
</dbReference>
<dbReference type="Pfam" id="PF07521">
    <property type="entry name" value="RMMBL"/>
    <property type="match status" value="1"/>
</dbReference>
<dbReference type="SUPFAM" id="SSF56281">
    <property type="entry name" value="Metallo-hydrolase/oxidoreductase"/>
    <property type="match status" value="1"/>
</dbReference>
<sequence>MKITFYGAAGEVTGSCYLLENNFKYLVDCGIFQGKSERENESPFLFDPKEIKAVILTHAHLDHSGRIPKLVKEGFKGKIYATYPTIELCEILWLDTVKLMKEEVERINRKNLRSGKPLVEPLYTEKEVEMAMKLFEPVPYDEVVDLSDIKIRFRDSAHILGASSLELWSDGTKIVFSGDIGPQNNVMEGQPSIIEGADYVIIESTYGDRLHKSLEETRSEFESVVLDAIKSQGKILIPSFVVDRAQRVMYELMLLTYKYPFLSKVPIFFDSPMGKKVTEVYEKHSNLLSGEIQKYFLEGINPFELKNLRYLVTPDESKSINELDTGIIIAGSGMCTGGRILHHLKHNLWKENTHVIFVGYQAEGTLGRRIVDGEKTVHIMGEEITVRAKIHTINGFSAHADQSDLVKWTEYFKNDPIFVIVHGEPKASQALSQILQLKGKRTIIPSYAQSLDLEKKEIVAPKVAPSFDIESLLEELSSYAVKLKSSTVPQDLETYSLLKSALHLLKEVSDRGKSL</sequence>
<accession>A0A7C2GJM9</accession>
<dbReference type="RefSeq" id="WP_012546903.1">
    <property type="nucleotide sequence ID" value="NZ_VTFL01000002.1"/>
</dbReference>
<dbReference type="Pfam" id="PF00753">
    <property type="entry name" value="Lactamase_B"/>
    <property type="match status" value="1"/>
</dbReference>
<dbReference type="AlphaFoldDB" id="A0A7C2GJM9"/>
<dbReference type="PANTHER" id="PTHR11203">
    <property type="entry name" value="CLEAVAGE AND POLYADENYLATION SPECIFICITY FACTOR FAMILY MEMBER"/>
    <property type="match status" value="1"/>
</dbReference>
<feature type="domain" description="Metallo-beta-lactamase" evidence="2">
    <location>
        <begin position="13"/>
        <end position="229"/>
    </location>
</feature>
<feature type="domain" description="Beta-Casp" evidence="3">
    <location>
        <begin position="245"/>
        <end position="370"/>
    </location>
</feature>
<dbReference type="Gene3D" id="3.60.15.10">
    <property type="entry name" value="Ribonuclease Z/Hydroxyacylglutathione hydrolase-like"/>
    <property type="match status" value="1"/>
</dbReference>
<evidence type="ECO:0000259" key="2">
    <source>
        <dbReference type="SMART" id="SM00849"/>
    </source>
</evidence>
<evidence type="ECO:0000313" key="4">
    <source>
        <dbReference type="EMBL" id="HGK23168.1"/>
    </source>
</evidence>
<dbReference type="InterPro" id="IPR001279">
    <property type="entry name" value="Metallo-B-lactamas"/>
</dbReference>
<dbReference type="InterPro" id="IPR036866">
    <property type="entry name" value="RibonucZ/Hydroxyglut_hydro"/>
</dbReference>
<organism evidence="4">
    <name type="scientific">Dictyoglomus thermophilum</name>
    <dbReference type="NCBI Taxonomy" id="14"/>
    <lineage>
        <taxon>Bacteria</taxon>
        <taxon>Pseudomonadati</taxon>
        <taxon>Dictyoglomota</taxon>
        <taxon>Dictyoglomia</taxon>
        <taxon>Dictyoglomales</taxon>
        <taxon>Dictyoglomaceae</taxon>
        <taxon>Dictyoglomus</taxon>
    </lineage>
</organism>
<dbReference type="GO" id="GO:0016787">
    <property type="term" value="F:hydrolase activity"/>
    <property type="evidence" value="ECO:0007669"/>
    <property type="project" value="UniProtKB-KW"/>
</dbReference>
<gene>
    <name evidence="4" type="ORF">ENU78_01755</name>
</gene>
<dbReference type="SMART" id="SM00849">
    <property type="entry name" value="Lactamase_B"/>
    <property type="match status" value="1"/>
</dbReference>
<dbReference type="EMBL" id="DTDV01000006">
    <property type="protein sequence ID" value="HGK23168.1"/>
    <property type="molecule type" value="Genomic_DNA"/>
</dbReference>
<comment type="caution">
    <text evidence="4">The sequence shown here is derived from an EMBL/GenBank/DDBJ whole genome shotgun (WGS) entry which is preliminary data.</text>
</comment>
<reference evidence="4" key="1">
    <citation type="journal article" date="2020" name="mSystems">
        <title>Genome- and Community-Level Interaction Insights into Carbon Utilization and Element Cycling Functions of Hydrothermarchaeota in Hydrothermal Sediment.</title>
        <authorList>
            <person name="Zhou Z."/>
            <person name="Liu Y."/>
            <person name="Xu W."/>
            <person name="Pan J."/>
            <person name="Luo Z.H."/>
            <person name="Li M."/>
        </authorList>
    </citation>
    <scope>NUCLEOTIDE SEQUENCE [LARGE SCALE GENOMIC DNA]</scope>
    <source>
        <strain evidence="4">SpSt-70</strain>
    </source>
</reference>
<dbReference type="InterPro" id="IPR050698">
    <property type="entry name" value="MBL"/>
</dbReference>
<protein>
    <submittedName>
        <fullName evidence="4">MBL fold metallo-hydrolase</fullName>
    </submittedName>
</protein>
<dbReference type="PANTHER" id="PTHR11203:SF37">
    <property type="entry name" value="INTEGRATOR COMPLEX SUBUNIT 11"/>
    <property type="match status" value="1"/>
</dbReference>
<proteinExistence type="predicted"/>
<name>A0A7C2GJM9_DICTH</name>
<dbReference type="InterPro" id="IPR011108">
    <property type="entry name" value="RMMBL"/>
</dbReference>